<organism evidence="2 3">
    <name type="scientific">Flavivirga aquatica</name>
    <dbReference type="NCBI Taxonomy" id="1849968"/>
    <lineage>
        <taxon>Bacteria</taxon>
        <taxon>Pseudomonadati</taxon>
        <taxon>Bacteroidota</taxon>
        <taxon>Flavobacteriia</taxon>
        <taxon>Flavobacteriales</taxon>
        <taxon>Flavobacteriaceae</taxon>
        <taxon>Flavivirga</taxon>
    </lineage>
</organism>
<reference evidence="2 3" key="1">
    <citation type="submission" date="2016-05" db="EMBL/GenBank/DDBJ databases">
        <title>Draft Genome Sequence of Algibacter sp. Strain SK-16 Isolated from the Surface Water of Aburatsubo Inlet.</title>
        <authorList>
            <person name="Wong S.-K."/>
            <person name="Yoshizawa S."/>
            <person name="Nakajima Y."/>
            <person name="Ogura Y."/>
            <person name="Tetsuya H."/>
            <person name="Hamasaki K."/>
        </authorList>
    </citation>
    <scope>NUCLEOTIDE SEQUENCE [LARGE SCALE GENOMIC DNA]</scope>
    <source>
        <strain evidence="2 3">SK-16</strain>
    </source>
</reference>
<dbReference type="AlphaFoldDB" id="A0A1E5TAZ9"/>
<sequence length="347" mass="39977">MLSRIKYIKVFFNDPDKKNYLKILIELLHFAWIKKEIPSDYFRKFLYRTDVLDYKNYLSLNQYYKIISHPEIRLPEIASILNNKLSFAHYSENNNLPTPTVISYNLRNNFFFNNEITTIFTKEDIVLFFEKIFKKTNNDKLFLKLLEGYGGHGYILLDESKLIDQIKTYGNSMLKTSYIHQELVIQHPDINKIYSNSINTLRIDTYIDKKLEAHVLSALIRFGSGNSHVDNTSGGGYSISINADSGKLQGKLRQDVTKGGRVHTKHPDSNVILEDYKIPFFEEACLLAKQASKNLPNRIIGWDIAITKNGPVIIEGNEGPSLHMTDVAYGGYCKHPIIQELLLETNK</sequence>
<feature type="domain" description="Alpha-L-glutamate ligase-related protein ATP-grasp" evidence="1">
    <location>
        <begin position="76"/>
        <end position="330"/>
    </location>
</feature>
<dbReference type="Gene3D" id="3.30.470.20">
    <property type="entry name" value="ATP-grasp fold, B domain"/>
    <property type="match status" value="1"/>
</dbReference>
<evidence type="ECO:0000259" key="1">
    <source>
        <dbReference type="Pfam" id="PF14397"/>
    </source>
</evidence>
<dbReference type="SUPFAM" id="SSF56059">
    <property type="entry name" value="Glutathione synthetase ATP-binding domain-like"/>
    <property type="match status" value="1"/>
</dbReference>
<comment type="caution">
    <text evidence="2">The sequence shown here is derived from an EMBL/GenBank/DDBJ whole genome shotgun (WGS) entry which is preliminary data.</text>
</comment>
<evidence type="ECO:0000313" key="2">
    <source>
        <dbReference type="EMBL" id="OEK08540.1"/>
    </source>
</evidence>
<accession>A0A1E5TAZ9</accession>
<dbReference type="OrthoDB" id="6315394at2"/>
<proteinExistence type="predicted"/>
<name>A0A1E5TAZ9_9FLAO</name>
<dbReference type="RefSeq" id="WP_069830047.1">
    <property type="nucleotide sequence ID" value="NZ_MDJD01000034.1"/>
</dbReference>
<dbReference type="EMBL" id="MDJD01000034">
    <property type="protein sequence ID" value="OEK08540.1"/>
    <property type="molecule type" value="Genomic_DNA"/>
</dbReference>
<dbReference type="STRING" id="1849968.A8C32_03545"/>
<gene>
    <name evidence="2" type="ORF">A8C32_03545</name>
</gene>
<keyword evidence="3" id="KW-1185">Reference proteome</keyword>
<dbReference type="InterPro" id="IPR039523">
    <property type="entry name" value="RimK-rel_E_lig_ATP-grasp"/>
</dbReference>
<evidence type="ECO:0000313" key="3">
    <source>
        <dbReference type="Proteomes" id="UP000095713"/>
    </source>
</evidence>
<protein>
    <recommendedName>
        <fullName evidence="1">Alpha-L-glutamate ligase-related protein ATP-grasp domain-containing protein</fullName>
    </recommendedName>
</protein>
<dbReference type="Pfam" id="PF14397">
    <property type="entry name" value="ATPgrasp_ST"/>
    <property type="match status" value="1"/>
</dbReference>
<dbReference type="Proteomes" id="UP000095713">
    <property type="component" value="Unassembled WGS sequence"/>
</dbReference>